<dbReference type="GO" id="GO:0005047">
    <property type="term" value="F:signal recognition particle binding"/>
    <property type="evidence" value="ECO:0007669"/>
    <property type="project" value="TreeGrafter"/>
</dbReference>
<dbReference type="SUPFAM" id="SSF47364">
    <property type="entry name" value="Domain of the SRP/SRP receptor G-proteins"/>
    <property type="match status" value="1"/>
</dbReference>
<dbReference type="Proteomes" id="UP000658733">
    <property type="component" value="Unassembled WGS sequence"/>
</dbReference>
<feature type="compositionally biased region" description="Basic and acidic residues" evidence="9">
    <location>
        <begin position="49"/>
        <end position="76"/>
    </location>
</feature>
<dbReference type="CDD" id="cd17874">
    <property type="entry name" value="FtsY"/>
    <property type="match status" value="1"/>
</dbReference>
<dbReference type="PANTHER" id="PTHR43134">
    <property type="entry name" value="SIGNAL RECOGNITION PARTICLE RECEPTOR SUBUNIT ALPHA"/>
    <property type="match status" value="1"/>
</dbReference>
<evidence type="ECO:0000256" key="1">
    <source>
        <dbReference type="ARBA" id="ARBA00022475"/>
    </source>
</evidence>
<dbReference type="NCBIfam" id="TIGR00064">
    <property type="entry name" value="ftsY"/>
    <property type="match status" value="1"/>
</dbReference>
<dbReference type="SMART" id="SM00382">
    <property type="entry name" value="AAA"/>
    <property type="match status" value="1"/>
</dbReference>
<evidence type="ECO:0000313" key="12">
    <source>
        <dbReference type="Proteomes" id="UP000658733"/>
    </source>
</evidence>
<evidence type="ECO:0000256" key="8">
    <source>
        <dbReference type="HAMAP-Rule" id="MF_00920"/>
    </source>
</evidence>
<dbReference type="EMBL" id="JADIIN010000066">
    <property type="protein sequence ID" value="MBF4469374.1"/>
    <property type="molecule type" value="Genomic_DNA"/>
</dbReference>
<feature type="region of interest" description="Disordered" evidence="9">
    <location>
        <begin position="16"/>
        <end position="35"/>
    </location>
</feature>
<keyword evidence="4 8" id="KW-0378">Hydrolase</keyword>
<keyword evidence="6 8" id="KW-0472">Membrane</keyword>
<sequence length="447" mass="49941">MFESIKKKFAEASGKLTKKVSEEAEEENNVKLEGKVDEVDESTLINQHDTNKDDLINYEKDNEKSNDYEKTEKDISTELNSSEDEFEVIEDKETTFSKISEKLRFKKPKADKSDDKIKIDRSDVISKSDKPGDEKIVETETDISSDLETSDDEKKKSGIFSFIREKTISEKDLEDILWELELSLLESDVAIDVANFVVESVREDLIGQKIKRSSDVDEYTYQALRNAVSKIIDIEGKSMTDMIEEKKKMGEPLVVMFVGINGTGKTTTIGKLANYYIKKGYTPVVAASDTFRAGAIEQINYHTDKLNVKLIKHEKGSDPAAVAFDAVEHAKAKGKELVLIDTAGRMQTNTNLMDEMKKIRRVAKPDLVVFVGDALTGNDAVEQATKFNDAIDIDGVILTKADADSKGGASLSIGYVIGKPILFLGIGQGYDDIKEYDPDWMLDQIFS</sequence>
<accession>A0A843AF93</accession>
<feature type="region of interest" description="Disordered" evidence="9">
    <location>
        <begin position="41"/>
        <end position="80"/>
    </location>
</feature>
<dbReference type="PROSITE" id="PS00300">
    <property type="entry name" value="SRP54"/>
    <property type="match status" value="1"/>
</dbReference>
<dbReference type="InterPro" id="IPR042101">
    <property type="entry name" value="SRP54_N_sf"/>
</dbReference>
<comment type="catalytic activity">
    <reaction evidence="8">
        <text>GTP + H2O = GDP + phosphate + H(+)</text>
        <dbReference type="Rhea" id="RHEA:19669"/>
        <dbReference type="ChEBI" id="CHEBI:15377"/>
        <dbReference type="ChEBI" id="CHEBI:15378"/>
        <dbReference type="ChEBI" id="CHEBI:37565"/>
        <dbReference type="ChEBI" id="CHEBI:43474"/>
        <dbReference type="ChEBI" id="CHEBI:58189"/>
        <dbReference type="EC" id="3.6.5.4"/>
    </reaction>
</comment>
<dbReference type="GO" id="GO:0005737">
    <property type="term" value="C:cytoplasm"/>
    <property type="evidence" value="ECO:0007669"/>
    <property type="project" value="UniProtKB-SubCell"/>
</dbReference>
<evidence type="ECO:0000256" key="7">
    <source>
        <dbReference type="ARBA" id="ARBA00023170"/>
    </source>
</evidence>
<comment type="subunit">
    <text evidence="8">Part of the signal recognition particle protein translocation system, which is composed of SRP and FtsY.</text>
</comment>
<dbReference type="GO" id="GO:0003924">
    <property type="term" value="F:GTPase activity"/>
    <property type="evidence" value="ECO:0007669"/>
    <property type="project" value="UniProtKB-UniRule"/>
</dbReference>
<dbReference type="Pfam" id="PF00448">
    <property type="entry name" value="SRP54"/>
    <property type="match status" value="1"/>
</dbReference>
<feature type="binding site" evidence="8">
    <location>
        <begin position="259"/>
        <end position="266"/>
    </location>
    <ligand>
        <name>GTP</name>
        <dbReference type="ChEBI" id="CHEBI:37565"/>
    </ligand>
</feature>
<proteinExistence type="inferred from homology"/>
<comment type="caution">
    <text evidence="11">The sequence shown here is derived from an EMBL/GenBank/DDBJ whole genome shotgun (WGS) entry which is preliminary data.</text>
</comment>
<dbReference type="InterPro" id="IPR003593">
    <property type="entry name" value="AAA+_ATPase"/>
</dbReference>
<dbReference type="Pfam" id="PF02881">
    <property type="entry name" value="SRP54_N"/>
    <property type="match status" value="1"/>
</dbReference>
<dbReference type="GO" id="GO:0005886">
    <property type="term" value="C:plasma membrane"/>
    <property type="evidence" value="ECO:0007669"/>
    <property type="project" value="UniProtKB-SubCell"/>
</dbReference>
<evidence type="ECO:0000313" key="11">
    <source>
        <dbReference type="EMBL" id="MBF4469374.1"/>
    </source>
</evidence>
<evidence type="ECO:0000256" key="5">
    <source>
        <dbReference type="ARBA" id="ARBA00023134"/>
    </source>
</evidence>
<feature type="compositionally biased region" description="Basic and acidic residues" evidence="9">
    <location>
        <begin position="125"/>
        <end position="138"/>
    </location>
</feature>
<keyword evidence="1 8" id="KW-1003">Cell membrane</keyword>
<dbReference type="HAMAP" id="MF_00920">
    <property type="entry name" value="FtsY"/>
    <property type="match status" value="1"/>
</dbReference>
<dbReference type="EC" id="3.6.5.4" evidence="8"/>
<dbReference type="GO" id="GO:0006614">
    <property type="term" value="P:SRP-dependent cotranslational protein targeting to membrane"/>
    <property type="evidence" value="ECO:0007669"/>
    <property type="project" value="InterPro"/>
</dbReference>
<keyword evidence="3 8" id="KW-0547">Nucleotide-binding</keyword>
<dbReference type="Gene3D" id="3.40.50.300">
    <property type="entry name" value="P-loop containing nucleotide triphosphate hydrolases"/>
    <property type="match status" value="1"/>
</dbReference>
<reference evidence="11" key="1">
    <citation type="submission" date="2020-10" db="EMBL/GenBank/DDBJ databases">
        <title>Dehalococcoides mccartyi of a TCE/Cr reducing biochatode.</title>
        <authorList>
            <person name="Matturro B."/>
        </authorList>
    </citation>
    <scope>NUCLEOTIDE SEQUENCE</scope>
    <source>
        <strain evidence="11">Bin4</strain>
    </source>
</reference>
<evidence type="ECO:0000256" key="9">
    <source>
        <dbReference type="SAM" id="MobiDB-lite"/>
    </source>
</evidence>
<dbReference type="GO" id="GO:0005525">
    <property type="term" value="F:GTP binding"/>
    <property type="evidence" value="ECO:0007669"/>
    <property type="project" value="UniProtKB-UniRule"/>
</dbReference>
<feature type="compositionally biased region" description="Acidic residues" evidence="9">
    <location>
        <begin position="139"/>
        <end position="151"/>
    </location>
</feature>
<dbReference type="InterPro" id="IPR036225">
    <property type="entry name" value="SRP/SRP_N"/>
</dbReference>
<dbReference type="Gene3D" id="1.20.120.140">
    <property type="entry name" value="Signal recognition particle SRP54, nucleotide-binding domain"/>
    <property type="match status" value="1"/>
</dbReference>
<evidence type="ECO:0000256" key="6">
    <source>
        <dbReference type="ARBA" id="ARBA00023136"/>
    </source>
</evidence>
<feature type="binding site" evidence="8">
    <location>
        <begin position="399"/>
        <end position="402"/>
    </location>
    <ligand>
        <name>GTP</name>
        <dbReference type="ChEBI" id="CHEBI:37565"/>
    </ligand>
</feature>
<feature type="domain" description="SRP54-type proteins GTP-binding" evidence="10">
    <location>
        <begin position="420"/>
        <end position="433"/>
    </location>
</feature>
<comment type="subcellular location">
    <subcellularLocation>
        <location evidence="8">Cell membrane</location>
        <topology evidence="8">Peripheral membrane protein</topology>
        <orientation evidence="8">Cytoplasmic side</orientation>
    </subcellularLocation>
    <subcellularLocation>
        <location evidence="8">Cytoplasm</location>
    </subcellularLocation>
</comment>
<dbReference type="SUPFAM" id="SSF52540">
    <property type="entry name" value="P-loop containing nucleoside triphosphate hydrolases"/>
    <property type="match status" value="1"/>
</dbReference>
<dbReference type="InterPro" id="IPR027417">
    <property type="entry name" value="P-loop_NTPase"/>
</dbReference>
<organism evidence="11 12">
    <name type="scientific">Methanobrevibacter arboriphilus</name>
    <dbReference type="NCBI Taxonomy" id="39441"/>
    <lineage>
        <taxon>Archaea</taxon>
        <taxon>Methanobacteriati</taxon>
        <taxon>Methanobacteriota</taxon>
        <taxon>Methanomada group</taxon>
        <taxon>Methanobacteria</taxon>
        <taxon>Methanobacteriales</taxon>
        <taxon>Methanobacteriaceae</taxon>
        <taxon>Methanobrevibacter</taxon>
    </lineage>
</organism>
<keyword evidence="7 8" id="KW-0675">Receptor</keyword>
<evidence type="ECO:0000256" key="2">
    <source>
        <dbReference type="ARBA" id="ARBA00022490"/>
    </source>
</evidence>
<name>A0A843AF93_METAZ</name>
<dbReference type="AlphaFoldDB" id="A0A843AF93"/>
<comment type="function">
    <text evidence="8">Involved in targeting and insertion of nascent membrane proteins into the cytoplasmic membrane. Acts as a receptor for the complex formed by the signal recognition particle (SRP) and the ribosome-nascent chain (RNC).</text>
</comment>
<dbReference type="SMART" id="SM00963">
    <property type="entry name" value="SRP54_N"/>
    <property type="match status" value="1"/>
</dbReference>
<dbReference type="InterPro" id="IPR000897">
    <property type="entry name" value="SRP54_GTPase_dom"/>
</dbReference>
<dbReference type="InterPro" id="IPR004390">
    <property type="entry name" value="SR_rcpt_FtsY"/>
</dbReference>
<comment type="similarity">
    <text evidence="8">Belongs to the GTP-binding SRP family. FtsY subfamily.</text>
</comment>
<gene>
    <name evidence="8 11" type="primary">ftsY</name>
    <name evidence="11" type="ORF">ISP01_08195</name>
</gene>
<keyword evidence="2 8" id="KW-0963">Cytoplasm</keyword>
<keyword evidence="5 8" id="KW-0342">GTP-binding</keyword>
<evidence type="ECO:0000259" key="10">
    <source>
        <dbReference type="PROSITE" id="PS00300"/>
    </source>
</evidence>
<evidence type="ECO:0000256" key="3">
    <source>
        <dbReference type="ARBA" id="ARBA00022741"/>
    </source>
</evidence>
<protein>
    <recommendedName>
        <fullName evidence="8">Signal recognition particle receptor FtsY</fullName>
        <shortName evidence="8">SRP receptor</shortName>
        <ecNumber evidence="8">3.6.5.4</ecNumber>
    </recommendedName>
</protein>
<evidence type="ECO:0000256" key="4">
    <source>
        <dbReference type="ARBA" id="ARBA00022801"/>
    </source>
</evidence>
<dbReference type="SMART" id="SM00962">
    <property type="entry name" value="SRP54"/>
    <property type="match status" value="1"/>
</dbReference>
<dbReference type="FunFam" id="3.40.50.300:FF:000053">
    <property type="entry name" value="Signal recognition particle receptor FtsY"/>
    <property type="match status" value="1"/>
</dbReference>
<feature type="binding site" evidence="8">
    <location>
        <begin position="341"/>
        <end position="345"/>
    </location>
    <ligand>
        <name>GTP</name>
        <dbReference type="ChEBI" id="CHEBI:37565"/>
    </ligand>
</feature>
<feature type="region of interest" description="Disordered" evidence="9">
    <location>
        <begin position="125"/>
        <end position="151"/>
    </location>
</feature>
<dbReference type="InterPro" id="IPR013822">
    <property type="entry name" value="Signal_recog_particl_SRP54_hlx"/>
</dbReference>
<dbReference type="RefSeq" id="WP_042702280.1">
    <property type="nucleotide sequence ID" value="NZ_JADIIN010000066.1"/>
</dbReference>
<dbReference type="PANTHER" id="PTHR43134:SF1">
    <property type="entry name" value="SIGNAL RECOGNITION PARTICLE RECEPTOR SUBUNIT ALPHA"/>
    <property type="match status" value="1"/>
</dbReference>